<organism evidence="1">
    <name type="scientific">marine metagenome</name>
    <dbReference type="NCBI Taxonomy" id="408172"/>
    <lineage>
        <taxon>unclassified sequences</taxon>
        <taxon>metagenomes</taxon>
        <taxon>ecological metagenomes</taxon>
    </lineage>
</organism>
<dbReference type="EMBL" id="UINC01040220">
    <property type="protein sequence ID" value="SVB39784.1"/>
    <property type="molecule type" value="Genomic_DNA"/>
</dbReference>
<proteinExistence type="predicted"/>
<accession>A0A382DP72</accession>
<feature type="non-terminal residue" evidence="1">
    <location>
        <position position="1"/>
    </location>
</feature>
<reference evidence="1" key="1">
    <citation type="submission" date="2018-05" db="EMBL/GenBank/DDBJ databases">
        <authorList>
            <person name="Lanie J.A."/>
            <person name="Ng W.-L."/>
            <person name="Kazmierczak K.M."/>
            <person name="Andrzejewski T.M."/>
            <person name="Davidsen T.M."/>
            <person name="Wayne K.J."/>
            <person name="Tettelin H."/>
            <person name="Glass J.I."/>
            <person name="Rusch D."/>
            <person name="Podicherti R."/>
            <person name="Tsui H.-C.T."/>
            <person name="Winkler M.E."/>
        </authorList>
    </citation>
    <scope>NUCLEOTIDE SEQUENCE</scope>
</reference>
<protein>
    <submittedName>
        <fullName evidence="1">Uncharacterized protein</fullName>
    </submittedName>
</protein>
<evidence type="ECO:0000313" key="1">
    <source>
        <dbReference type="EMBL" id="SVB39784.1"/>
    </source>
</evidence>
<sequence>VGEVSATAWPQLYPEEPVPIPLPSLRKMIRVTD</sequence>
<dbReference type="AlphaFoldDB" id="A0A382DP72"/>
<name>A0A382DP72_9ZZZZ</name>
<gene>
    <name evidence="1" type="ORF">METZ01_LOCUS192638</name>
</gene>